<gene>
    <name evidence="1" type="ORF">ANN_10339</name>
</gene>
<accession>A0ABQ8TRW5</accession>
<evidence type="ECO:0000313" key="1">
    <source>
        <dbReference type="EMBL" id="KAJ4448324.1"/>
    </source>
</evidence>
<protein>
    <submittedName>
        <fullName evidence="1">Uncharacterized protein</fullName>
    </submittedName>
</protein>
<proteinExistence type="predicted"/>
<keyword evidence="2" id="KW-1185">Reference proteome</keyword>
<organism evidence="1 2">
    <name type="scientific">Periplaneta americana</name>
    <name type="common">American cockroach</name>
    <name type="synonym">Blatta americana</name>
    <dbReference type="NCBI Taxonomy" id="6978"/>
    <lineage>
        <taxon>Eukaryota</taxon>
        <taxon>Metazoa</taxon>
        <taxon>Ecdysozoa</taxon>
        <taxon>Arthropoda</taxon>
        <taxon>Hexapoda</taxon>
        <taxon>Insecta</taxon>
        <taxon>Pterygota</taxon>
        <taxon>Neoptera</taxon>
        <taxon>Polyneoptera</taxon>
        <taxon>Dictyoptera</taxon>
        <taxon>Blattodea</taxon>
        <taxon>Blattoidea</taxon>
        <taxon>Blattidae</taxon>
        <taxon>Blattinae</taxon>
        <taxon>Periplaneta</taxon>
    </lineage>
</organism>
<reference evidence="1 2" key="1">
    <citation type="journal article" date="2022" name="Allergy">
        <title>Genome assembly and annotation of Periplaneta americana reveal a comprehensive cockroach allergen profile.</title>
        <authorList>
            <person name="Wang L."/>
            <person name="Xiong Q."/>
            <person name="Saelim N."/>
            <person name="Wang L."/>
            <person name="Nong W."/>
            <person name="Wan A.T."/>
            <person name="Shi M."/>
            <person name="Liu X."/>
            <person name="Cao Q."/>
            <person name="Hui J.H.L."/>
            <person name="Sookrung N."/>
            <person name="Leung T.F."/>
            <person name="Tungtrongchitr A."/>
            <person name="Tsui S.K.W."/>
        </authorList>
    </citation>
    <scope>NUCLEOTIDE SEQUENCE [LARGE SCALE GENOMIC DNA]</scope>
    <source>
        <strain evidence="1">PWHHKU_190912</strain>
    </source>
</reference>
<dbReference type="EMBL" id="JAJSOF020000005">
    <property type="protein sequence ID" value="KAJ4448324.1"/>
    <property type="molecule type" value="Genomic_DNA"/>
</dbReference>
<evidence type="ECO:0000313" key="2">
    <source>
        <dbReference type="Proteomes" id="UP001148838"/>
    </source>
</evidence>
<name>A0ABQ8TRW5_PERAM</name>
<sequence>MAGLCEGGNEPPGSLKAIYNRITASEMRFMRRTAGYTKWNRKINEDILKELQINSILADIMSLSRKLASACENSIIYPLLK</sequence>
<dbReference type="Proteomes" id="UP001148838">
    <property type="component" value="Unassembled WGS sequence"/>
</dbReference>
<comment type="caution">
    <text evidence="1">The sequence shown here is derived from an EMBL/GenBank/DDBJ whole genome shotgun (WGS) entry which is preliminary data.</text>
</comment>